<feature type="region of interest" description="Disordered" evidence="9">
    <location>
        <begin position="842"/>
        <end position="876"/>
    </location>
</feature>
<evidence type="ECO:0000256" key="2">
    <source>
        <dbReference type="ARBA" id="ARBA00009639"/>
    </source>
</evidence>
<evidence type="ECO:0000259" key="11">
    <source>
        <dbReference type="Pfam" id="PF21289"/>
    </source>
</evidence>
<dbReference type="Proteomes" id="UP000694388">
    <property type="component" value="Unplaced"/>
</dbReference>
<reference evidence="12" key="1">
    <citation type="submission" date="2025-05" db="UniProtKB">
        <authorList>
            <consortium name="Ensembl"/>
        </authorList>
    </citation>
    <scope>IDENTIFICATION</scope>
</reference>
<dbReference type="InterPro" id="IPR001680">
    <property type="entry name" value="WD40_rpt"/>
</dbReference>
<dbReference type="PANTHER" id="PTHR15598:SF5">
    <property type="entry name" value="ENHANCER OF MRNA-DECAPPING PROTEIN 4"/>
    <property type="match status" value="1"/>
</dbReference>
<comment type="similarity">
    <text evidence="2">Belongs to the WD repeat EDC4 family.</text>
</comment>
<dbReference type="Gene3D" id="1.10.220.100">
    <property type="entry name" value="conserved c-terminal region of ge- 1"/>
    <property type="match status" value="1"/>
</dbReference>
<keyword evidence="4" id="KW-0963">Cytoplasm</keyword>
<accession>A0A8C4Q2S4</accession>
<dbReference type="PROSITE" id="PS50082">
    <property type="entry name" value="WD_REPEATS_2"/>
    <property type="match status" value="1"/>
</dbReference>
<dbReference type="SMART" id="SM00320">
    <property type="entry name" value="WD40"/>
    <property type="match status" value="2"/>
</dbReference>
<evidence type="ECO:0000313" key="12">
    <source>
        <dbReference type="Ensembl" id="ENSEBUP00000009011.1"/>
    </source>
</evidence>
<dbReference type="Ensembl" id="ENSEBUT00000009528.1">
    <property type="protein sequence ID" value="ENSEBUP00000009011.1"/>
    <property type="gene ID" value="ENSEBUG00000005826.1"/>
</dbReference>
<evidence type="ECO:0000256" key="6">
    <source>
        <dbReference type="ARBA" id="ARBA00022737"/>
    </source>
</evidence>
<dbReference type="PROSITE" id="PS50294">
    <property type="entry name" value="WD_REPEATS_REGION"/>
    <property type="match status" value="1"/>
</dbReference>
<dbReference type="GeneTree" id="ENSGT00510000047791"/>
<dbReference type="InterPro" id="IPR032401">
    <property type="entry name" value="EDC4_WD40"/>
</dbReference>
<protein>
    <recommendedName>
        <fullName evidence="3">Enhancer of mRNA-decapping protein 4</fullName>
    </recommendedName>
</protein>
<dbReference type="PANTHER" id="PTHR15598">
    <property type="entry name" value="ENHANCER OF MRNA-DECAPPING PROTEIN 4"/>
    <property type="match status" value="1"/>
</dbReference>
<keyword evidence="5 8" id="KW-0853">WD repeat</keyword>
<feature type="domain" description="Enhancer of mRNA-decapping protein 4 C-terminal" evidence="11">
    <location>
        <begin position="1290"/>
        <end position="1409"/>
    </location>
</feature>
<dbReference type="InterPro" id="IPR015943">
    <property type="entry name" value="WD40/YVTN_repeat-like_dom_sf"/>
</dbReference>
<sequence length="1420" mass="152989">MATPGPYSTAVSVSDATQQLRDLLKLDKPADTPSAEQSSSCNGQLNGAVGTPSSSGETVKSLGFMGESKDEPRLAAAPSTMATDLVEMQEIKLSGDDGVSPIIITSRDVVIVPSVASDLQSPSSGSNRVKVQTVTKYDWERKFYPGSLVAVSQDYLAYIIPKPQAMVRVLHTPTAERTLLKGFVGAVTDIAFAYPMSMRHASTQTASPRLAALDDTGGLFVWNFKIDSTGKMLADILVQIVRPMGTPPCDSRRIVWCPHNPEDELDVDAEADPGKMLALLHPDRAEVWDLEVLIGEGTNSPIQATDVSDGLVTISGHTGAILAGCLSPDGAVLATAGQDGMVKFWQVYLEGQETPRCLHKWSPHRGYPVCSLIFCDDHYREDSEVPFWRFVLTGMEENREIKLWCTVRWTCLQTLQFSADSAIKAILDLSARYLLLSDTNRKVMYVLELRQSIEDGWACFHSLSEFLLTQPLLGLGIADVTSHRSRNLSGNNGDVPSTQHGDGSEETPAAAGGVLIKLTSINPRALENVQVLFLRPSESHGGLLPSYDVCSQDGFALRDLGDVPRDLTVGGGDTTGPYQSCSSELGLTQMRTSPSKPPPILDGANCSKQTSADPDGAAGGTVCSELARPEDFVSFMAGSGEGLEEEKPQLKTPEDFRKSAGAIVGGQILASPTLVCSAIGSLMAHVTAAAATTTTTTTPQTTTPDQSFLSGVSQAPIVSSTSVSLPSTLLSPVTLATMHQSLPSPSLLPALPLVDLGGTPTHASPLHAPRSPDVISSASSTPAMQHPSAIPEVASEALRRGLRDQPRPNLMEQQVPLQPALRLSCAGHEGSAKPSLLLESLTGRDASGTGAGWPTAPDLTRETPGGAKASSDEDFLMDRRRLPPRRAHPAQVYSSDSRSDFSDLDEEVAYLSSPADATPIVHRLPAQPGHRETKGRPSPRGSPRAHRSGQHEEGDKGSKVIDQEALRIALVDLQRQQEELRVDLRGRREAEERGENRFDALQNALMVHINSTVSDSSQRQRDWLEQRLAEISDRVSQSREQLAQNLGQTLVSALGVRIDRVVREEMKKTVAPGLSRALEPVTSQLSSSLTSKLSSMEGTLKETVTRVVKAKGTGEAIGKAAGEALQVPLTAVYTEAISSTLIPAVERSCQIMFQQLDATFQQGTADYKQQLESVLLHRRQKEEDSLEGTVAQIAKATAGLQVTTGQLASNLVTALQAEVQTQMRDILASLQETVCCKVRSAVREQLEEGLKEQQQFVANSIVHAVRSAANTPVPGSQPVQDFQVQQAQLLQLLHQGRINQAFQQALTAADLNLVLYLCMTTDPQQVFNAGSCILEQPVLLSLIQQLSTDLGLHTQIKLRFLEEAVLALDRTHPLTHEHSPGVLVSLQQKLFAFMQAQPHGPCTRSARLLFMAVQSLTRTC</sequence>
<dbReference type="InterPro" id="IPR049404">
    <property type="entry name" value="EDC4_C"/>
</dbReference>
<name>A0A8C4Q2S4_EPTBU</name>
<feature type="repeat" description="WD" evidence="8">
    <location>
        <begin position="314"/>
        <end position="347"/>
    </location>
</feature>
<dbReference type="InterPro" id="IPR036322">
    <property type="entry name" value="WD40_repeat_dom_sf"/>
</dbReference>
<feature type="region of interest" description="Disordered" evidence="9">
    <location>
        <begin position="764"/>
        <end position="789"/>
    </location>
</feature>
<evidence type="ECO:0000313" key="13">
    <source>
        <dbReference type="Proteomes" id="UP000694388"/>
    </source>
</evidence>
<evidence type="ECO:0000256" key="9">
    <source>
        <dbReference type="SAM" id="MobiDB-lite"/>
    </source>
</evidence>
<dbReference type="Gene3D" id="2.130.10.10">
    <property type="entry name" value="YVTN repeat-like/Quinoprotein amine dehydrogenase"/>
    <property type="match status" value="1"/>
</dbReference>
<proteinExistence type="inferred from homology"/>
<feature type="region of interest" description="Disordered" evidence="9">
    <location>
        <begin position="588"/>
        <end position="622"/>
    </location>
</feature>
<feature type="compositionally biased region" description="Polar residues" evidence="9">
    <location>
        <begin position="774"/>
        <end position="783"/>
    </location>
</feature>
<evidence type="ECO:0000256" key="4">
    <source>
        <dbReference type="ARBA" id="ARBA00022490"/>
    </source>
</evidence>
<keyword evidence="6" id="KW-0677">Repeat</keyword>
<dbReference type="Ensembl" id="ENSEBUT00000009610.1">
    <property type="protein sequence ID" value="ENSEBUP00000009092.1"/>
    <property type="gene ID" value="ENSEBUG00000005826.1"/>
</dbReference>
<feature type="region of interest" description="Disordered" evidence="9">
    <location>
        <begin position="912"/>
        <end position="959"/>
    </location>
</feature>
<evidence type="ECO:0000256" key="3">
    <source>
        <dbReference type="ARBA" id="ARBA00015762"/>
    </source>
</evidence>
<feature type="domain" description="Enhancer of mRNA-decapping protein 4 WD40 repeat region" evidence="10">
    <location>
        <begin position="125"/>
        <end position="452"/>
    </location>
</feature>
<evidence type="ECO:0000256" key="1">
    <source>
        <dbReference type="ARBA" id="ARBA00004201"/>
    </source>
</evidence>
<feature type="region of interest" description="Disordered" evidence="9">
    <location>
        <begin position="882"/>
        <end position="901"/>
    </location>
</feature>
<dbReference type="GO" id="GO:0000932">
    <property type="term" value="C:P-body"/>
    <property type="evidence" value="ECO:0007669"/>
    <property type="project" value="UniProtKB-SubCell"/>
</dbReference>
<dbReference type="InterPro" id="IPR044938">
    <property type="entry name" value="EDC4_C_sf"/>
</dbReference>
<feature type="region of interest" description="Disordered" evidence="9">
    <location>
        <begin position="28"/>
        <end position="74"/>
    </location>
</feature>
<dbReference type="GO" id="GO:0031087">
    <property type="term" value="P:deadenylation-independent decapping of nuclear-transcribed mRNA"/>
    <property type="evidence" value="ECO:0007669"/>
    <property type="project" value="InterPro"/>
</dbReference>
<organism evidence="12 13">
    <name type="scientific">Eptatretus burgeri</name>
    <name type="common">Inshore hagfish</name>
    <dbReference type="NCBI Taxonomy" id="7764"/>
    <lineage>
        <taxon>Eukaryota</taxon>
        <taxon>Metazoa</taxon>
        <taxon>Chordata</taxon>
        <taxon>Craniata</taxon>
        <taxon>Vertebrata</taxon>
        <taxon>Cyclostomata</taxon>
        <taxon>Myxini</taxon>
        <taxon>Myxiniformes</taxon>
        <taxon>Myxinidae</taxon>
        <taxon>Eptatretinae</taxon>
        <taxon>Eptatretus</taxon>
    </lineage>
</organism>
<dbReference type="SUPFAM" id="SSF50978">
    <property type="entry name" value="WD40 repeat-like"/>
    <property type="match status" value="1"/>
</dbReference>
<keyword evidence="7" id="KW-0175">Coiled coil</keyword>
<dbReference type="Pfam" id="PF16529">
    <property type="entry name" value="Ge1_WD40"/>
    <property type="match status" value="1"/>
</dbReference>
<evidence type="ECO:0000256" key="8">
    <source>
        <dbReference type="PROSITE-ProRule" id="PRU00221"/>
    </source>
</evidence>
<feature type="compositionally biased region" description="Polar residues" evidence="9">
    <location>
        <begin position="487"/>
        <end position="501"/>
    </location>
</feature>
<dbReference type="FunFam" id="1.10.220.100:FF:000001">
    <property type="entry name" value="Enhancer of mRNA-decapping protein 4"/>
    <property type="match status" value="1"/>
</dbReference>
<evidence type="ECO:0000256" key="7">
    <source>
        <dbReference type="ARBA" id="ARBA00023054"/>
    </source>
</evidence>
<evidence type="ECO:0000259" key="10">
    <source>
        <dbReference type="Pfam" id="PF16529"/>
    </source>
</evidence>
<dbReference type="InterPro" id="IPR045152">
    <property type="entry name" value="EDC4-like"/>
</dbReference>
<feature type="compositionally biased region" description="Polar residues" evidence="9">
    <location>
        <begin position="34"/>
        <end position="58"/>
    </location>
</feature>
<dbReference type="Gene3D" id="6.10.140.270">
    <property type="match status" value="1"/>
</dbReference>
<dbReference type="Pfam" id="PF21289">
    <property type="entry name" value="EDC4_C"/>
    <property type="match status" value="1"/>
</dbReference>
<feature type="region of interest" description="Disordered" evidence="9">
    <location>
        <begin position="486"/>
        <end position="508"/>
    </location>
</feature>
<evidence type="ECO:0000256" key="5">
    <source>
        <dbReference type="ARBA" id="ARBA00022574"/>
    </source>
</evidence>
<comment type="subcellular location">
    <subcellularLocation>
        <location evidence="1">Cytoplasm</location>
        <location evidence="1">P-body</location>
    </subcellularLocation>
</comment>
<feature type="compositionally biased region" description="Basic and acidic residues" evidence="9">
    <location>
        <begin position="949"/>
        <end position="959"/>
    </location>
</feature>
<keyword evidence="13" id="KW-1185">Reference proteome</keyword>